<proteinExistence type="predicted"/>
<feature type="transmembrane region" description="Helical" evidence="7">
    <location>
        <begin position="323"/>
        <end position="341"/>
    </location>
</feature>
<dbReference type="Proteomes" id="UP000006683">
    <property type="component" value="Chromosome"/>
</dbReference>
<keyword evidence="6 7" id="KW-0472">Membrane</keyword>
<feature type="transmembrane region" description="Helical" evidence="7">
    <location>
        <begin position="71"/>
        <end position="93"/>
    </location>
</feature>
<comment type="subcellular location">
    <subcellularLocation>
        <location evidence="1">Cell membrane</location>
        <topology evidence="1">Multi-pass membrane protein</topology>
    </subcellularLocation>
</comment>
<name>E1SVS8_FERBD</name>
<keyword evidence="10" id="KW-1185">Reference proteome</keyword>
<feature type="transmembrane region" description="Helical" evidence="7">
    <location>
        <begin position="29"/>
        <end position="51"/>
    </location>
</feature>
<dbReference type="PANTHER" id="PTHR23517">
    <property type="entry name" value="RESISTANCE PROTEIN MDTM, PUTATIVE-RELATED-RELATED"/>
    <property type="match status" value="1"/>
</dbReference>
<evidence type="ECO:0000259" key="8">
    <source>
        <dbReference type="PROSITE" id="PS50850"/>
    </source>
</evidence>
<keyword evidence="4 7" id="KW-0812">Transmembrane</keyword>
<evidence type="ECO:0000256" key="2">
    <source>
        <dbReference type="ARBA" id="ARBA00022448"/>
    </source>
</evidence>
<feature type="transmembrane region" description="Helical" evidence="7">
    <location>
        <begin position="256"/>
        <end position="275"/>
    </location>
</feature>
<dbReference type="GO" id="GO:0022857">
    <property type="term" value="F:transmembrane transporter activity"/>
    <property type="evidence" value="ECO:0007669"/>
    <property type="project" value="InterPro"/>
</dbReference>
<evidence type="ECO:0000256" key="6">
    <source>
        <dbReference type="ARBA" id="ARBA00023136"/>
    </source>
</evidence>
<evidence type="ECO:0000256" key="7">
    <source>
        <dbReference type="SAM" id="Phobius"/>
    </source>
</evidence>
<dbReference type="Gene3D" id="1.20.1250.20">
    <property type="entry name" value="MFS general substrate transporter like domains"/>
    <property type="match status" value="2"/>
</dbReference>
<reference evidence="9 10" key="1">
    <citation type="journal article" date="2010" name="Stand. Genomic Sci.">
        <title>Complete genome sequence of Ferrimonas balearica type strain (PAT).</title>
        <authorList>
            <person name="Nolan M."/>
            <person name="Sikorski J."/>
            <person name="Davenport K."/>
            <person name="Lucas S."/>
            <person name="Glavina Del Rio T."/>
            <person name="Tice H."/>
            <person name="Cheng J."/>
            <person name="Goodwin L."/>
            <person name="Pitluck S."/>
            <person name="Liolios K."/>
            <person name="Ivanova N."/>
            <person name="Mavromatis K."/>
            <person name="Ovchinnikova G."/>
            <person name="Pati A."/>
            <person name="Chen A."/>
            <person name="Palaniappan K."/>
            <person name="Land M."/>
            <person name="Hauser L."/>
            <person name="Chang Y."/>
            <person name="Jeffries C."/>
            <person name="Tapia R."/>
            <person name="Brettin T."/>
            <person name="Detter J."/>
            <person name="Han C."/>
            <person name="Yasawong M."/>
            <person name="Rohde M."/>
            <person name="Tindall B."/>
            <person name="Goker M."/>
            <person name="Woyke T."/>
            <person name="Bristow J."/>
            <person name="Eisen J."/>
            <person name="Markowitz V."/>
            <person name="Hugenholtz P."/>
            <person name="Kyrpides N."/>
            <person name="Klenk H."/>
            <person name="Lapidus A."/>
        </authorList>
    </citation>
    <scope>NUCLEOTIDE SEQUENCE [LARGE SCALE GENOMIC DNA]</scope>
    <source>
        <strain evidence="10">DSM 9799 / CCM 4581 / KCTC 23876 / PAT</strain>
    </source>
</reference>
<dbReference type="EMBL" id="CP002209">
    <property type="protein sequence ID" value="ADN76409.1"/>
    <property type="molecule type" value="Genomic_DNA"/>
</dbReference>
<accession>E1SVS8</accession>
<dbReference type="PANTHER" id="PTHR23517:SF2">
    <property type="entry name" value="MULTIDRUG RESISTANCE PROTEIN MDTH"/>
    <property type="match status" value="1"/>
</dbReference>
<dbReference type="eggNOG" id="COG3104">
    <property type="taxonomic scope" value="Bacteria"/>
</dbReference>
<dbReference type="PROSITE" id="PS50850">
    <property type="entry name" value="MFS"/>
    <property type="match status" value="1"/>
</dbReference>
<evidence type="ECO:0000256" key="3">
    <source>
        <dbReference type="ARBA" id="ARBA00022475"/>
    </source>
</evidence>
<evidence type="ECO:0000256" key="1">
    <source>
        <dbReference type="ARBA" id="ARBA00004651"/>
    </source>
</evidence>
<dbReference type="SUPFAM" id="SSF103473">
    <property type="entry name" value="MFS general substrate transporter"/>
    <property type="match status" value="1"/>
</dbReference>
<feature type="domain" description="Major facilitator superfamily (MFS) profile" evidence="8">
    <location>
        <begin position="41"/>
        <end position="515"/>
    </location>
</feature>
<protein>
    <submittedName>
        <fullName evidence="9">Major facilitator superfamily MFS_1</fullName>
    </submittedName>
</protein>
<evidence type="ECO:0000256" key="4">
    <source>
        <dbReference type="ARBA" id="ARBA00022692"/>
    </source>
</evidence>
<feature type="transmembrane region" description="Helical" evidence="7">
    <location>
        <begin position="174"/>
        <end position="195"/>
    </location>
</feature>
<keyword evidence="2" id="KW-0813">Transport</keyword>
<dbReference type="InterPro" id="IPR020846">
    <property type="entry name" value="MFS_dom"/>
</dbReference>
<dbReference type="InterPro" id="IPR036259">
    <property type="entry name" value="MFS_trans_sf"/>
</dbReference>
<dbReference type="GO" id="GO:0005886">
    <property type="term" value="C:plasma membrane"/>
    <property type="evidence" value="ECO:0007669"/>
    <property type="project" value="UniProtKB-SubCell"/>
</dbReference>
<dbReference type="KEGG" id="fbl:Fbal_2206"/>
<keyword evidence="3" id="KW-1003">Cell membrane</keyword>
<keyword evidence="5 7" id="KW-1133">Transmembrane helix</keyword>
<dbReference type="Pfam" id="PF07690">
    <property type="entry name" value="MFS_1"/>
    <property type="match status" value="1"/>
</dbReference>
<sequence>MPPDNNNDAPTMNSNNTEATNDLREVKQFGLWASIASLSYVFWLVGGMELIERLAYYGVKSSAALYAKAPASAGGLGISMGDFGIILMIWAILQTFVPVFTGGISDRVGYKETIFASTVLKIAGYLVMALYPTFSGFLLGAVLLATGTGIFKPGIQGTLVLATRRENSSMAWGIFYQTVNIGGFLGPLMAVHLRQLSWDNVFYACAAIISLNFLLLLAYKEPGKAERLERQAKIKRGEVKQDALWKDAWHELKKPIVLGYMLVFAGFWFLFNALFDVLPVHIAEWVDTRVIVQDLFGPNGTQNGFAQFWLGLDNSGTKVMPEGMLNLNAGMIMTSCFLIAALTAKFRIMTAMLAGAIASIVAFLIIGSSNFAWAMVFAIALFSLGEMMISPKKNEFMGNIAPAGKKAMYLGFVMLPQGIGWGLEGYWGPKLYELYASKETFSRLMLEREGMSAAEVANIPQGEAFTSLVAFTGQDPYVLTEYLYQTHNIGFAWYLIAAIGSLSALGILLYGRWYQRLQQQQA</sequence>
<evidence type="ECO:0000313" key="10">
    <source>
        <dbReference type="Proteomes" id="UP000006683"/>
    </source>
</evidence>
<dbReference type="InterPro" id="IPR050171">
    <property type="entry name" value="MFS_Transporters"/>
</dbReference>
<gene>
    <name evidence="9" type="ordered locus">Fbal_2206</name>
</gene>
<dbReference type="AlphaFoldDB" id="E1SVS8"/>
<dbReference type="STRING" id="550540.Fbal_2206"/>
<feature type="transmembrane region" description="Helical" evidence="7">
    <location>
        <begin position="201"/>
        <end position="219"/>
    </location>
</feature>
<organism evidence="9 10">
    <name type="scientific">Ferrimonas balearica (strain DSM 9799 / CCM 4581 / KCTC 23876 / PAT)</name>
    <dbReference type="NCBI Taxonomy" id="550540"/>
    <lineage>
        <taxon>Bacteria</taxon>
        <taxon>Pseudomonadati</taxon>
        <taxon>Pseudomonadota</taxon>
        <taxon>Gammaproteobacteria</taxon>
        <taxon>Alteromonadales</taxon>
        <taxon>Ferrimonadaceae</taxon>
        <taxon>Ferrimonas</taxon>
    </lineage>
</organism>
<dbReference type="HOGENOM" id="CLU_031614_0_0_6"/>
<evidence type="ECO:0000313" key="9">
    <source>
        <dbReference type="EMBL" id="ADN76409.1"/>
    </source>
</evidence>
<feature type="transmembrane region" description="Helical" evidence="7">
    <location>
        <begin position="491"/>
        <end position="511"/>
    </location>
</feature>
<dbReference type="InterPro" id="IPR011701">
    <property type="entry name" value="MFS"/>
</dbReference>
<evidence type="ECO:0000256" key="5">
    <source>
        <dbReference type="ARBA" id="ARBA00022989"/>
    </source>
</evidence>